<evidence type="ECO:0000313" key="3">
    <source>
        <dbReference type="Proteomes" id="UP000030760"/>
    </source>
</evidence>
<reference evidence="3" key="1">
    <citation type="journal article" date="2013" name="Genome Announc.">
        <title>Draft Genome Sequence of Streptomyces bottropensis ATCC 25435, a Bottromycin-Producing Actinomycete.</title>
        <authorList>
            <person name="Zhang H."/>
            <person name="Zhou W."/>
            <person name="Zhuang Y."/>
            <person name="Liang X."/>
            <person name="Liu T."/>
        </authorList>
    </citation>
    <scope>NUCLEOTIDE SEQUENCE [LARGE SCALE GENOMIC DNA]</scope>
    <source>
        <strain evidence="3">ATCC 25435</strain>
    </source>
</reference>
<accession>M3DBC8</accession>
<dbReference type="EMBL" id="KB405089">
    <property type="protein sequence ID" value="EMF53637.1"/>
    <property type="molecule type" value="Genomic_DNA"/>
</dbReference>
<name>M3DBC8_9ACTN</name>
<feature type="region of interest" description="Disordered" evidence="1">
    <location>
        <begin position="22"/>
        <end position="61"/>
    </location>
</feature>
<proteinExistence type="predicted"/>
<protein>
    <submittedName>
        <fullName evidence="2">Uncharacterized protein</fullName>
    </submittedName>
</protein>
<gene>
    <name evidence="2" type="ORF">SBD_5183</name>
</gene>
<evidence type="ECO:0000256" key="1">
    <source>
        <dbReference type="SAM" id="MobiDB-lite"/>
    </source>
</evidence>
<feature type="compositionally biased region" description="Basic residues" evidence="1">
    <location>
        <begin position="47"/>
        <end position="61"/>
    </location>
</feature>
<sequence length="127" mass="14011">MRRCAGGGAPHRVRRCARHRVRRALSGPAAGHVRGTRPRPATPSPPRRPRRVVRLSPRPRRLPRISCSVIAQSYVTRNSEGIHDGRSTRAPGPGERRPCPEGRPEVRLAPRPAPLVGTTRPAHHPEP</sequence>
<feature type="compositionally biased region" description="Basic and acidic residues" evidence="1">
    <location>
        <begin position="94"/>
        <end position="108"/>
    </location>
</feature>
<organism evidence="2 3">
    <name type="scientific">Streptomyces bottropensis ATCC 25435</name>
    <dbReference type="NCBI Taxonomy" id="1054862"/>
    <lineage>
        <taxon>Bacteria</taxon>
        <taxon>Bacillati</taxon>
        <taxon>Actinomycetota</taxon>
        <taxon>Actinomycetes</taxon>
        <taxon>Kitasatosporales</taxon>
        <taxon>Streptomycetaceae</taxon>
        <taxon>Streptomyces</taxon>
    </lineage>
</organism>
<feature type="region of interest" description="Disordered" evidence="1">
    <location>
        <begin position="77"/>
        <end position="127"/>
    </location>
</feature>
<dbReference type="AlphaFoldDB" id="M3DBC8"/>
<dbReference type="Proteomes" id="UP000030760">
    <property type="component" value="Unassembled WGS sequence"/>
</dbReference>
<evidence type="ECO:0000313" key="2">
    <source>
        <dbReference type="EMBL" id="EMF53637.1"/>
    </source>
</evidence>